<dbReference type="InterPro" id="IPR005656">
    <property type="entry name" value="MmgE_PrpD"/>
</dbReference>
<evidence type="ECO:0000313" key="5">
    <source>
        <dbReference type="Proteomes" id="UP001258994"/>
    </source>
</evidence>
<organism evidence="4 5">
    <name type="scientific">Thalassotalea psychrophila</name>
    <dbReference type="NCBI Taxonomy" id="3065647"/>
    <lineage>
        <taxon>Bacteria</taxon>
        <taxon>Pseudomonadati</taxon>
        <taxon>Pseudomonadota</taxon>
        <taxon>Gammaproteobacteria</taxon>
        <taxon>Alteromonadales</taxon>
        <taxon>Colwelliaceae</taxon>
        <taxon>Thalassotalea</taxon>
    </lineage>
</organism>
<dbReference type="InterPro" id="IPR045337">
    <property type="entry name" value="MmgE_PrpD_C"/>
</dbReference>
<dbReference type="Pfam" id="PF03972">
    <property type="entry name" value="MmgE_PrpD_N"/>
    <property type="match status" value="1"/>
</dbReference>
<dbReference type="EMBL" id="CP134145">
    <property type="protein sequence ID" value="WNC72133.1"/>
    <property type="molecule type" value="Genomic_DNA"/>
</dbReference>
<evidence type="ECO:0000259" key="2">
    <source>
        <dbReference type="Pfam" id="PF03972"/>
    </source>
</evidence>
<comment type="similarity">
    <text evidence="1">Belongs to the PrpD family.</text>
</comment>
<proteinExistence type="inferred from homology"/>
<dbReference type="RefSeq" id="WP_348391253.1">
    <property type="nucleotide sequence ID" value="NZ_CP134145.1"/>
</dbReference>
<dbReference type="Gene3D" id="1.10.4100.10">
    <property type="entry name" value="2-methylcitrate dehydratase PrpD"/>
    <property type="match status" value="1"/>
</dbReference>
<evidence type="ECO:0000256" key="1">
    <source>
        <dbReference type="ARBA" id="ARBA00006174"/>
    </source>
</evidence>
<dbReference type="Pfam" id="PF19305">
    <property type="entry name" value="MmgE_PrpD_C"/>
    <property type="match status" value="1"/>
</dbReference>
<evidence type="ECO:0000313" key="4">
    <source>
        <dbReference type="EMBL" id="WNC72133.1"/>
    </source>
</evidence>
<dbReference type="InterPro" id="IPR045336">
    <property type="entry name" value="MmgE_PrpD_N"/>
</dbReference>
<keyword evidence="5" id="KW-1185">Reference proteome</keyword>
<dbReference type="InterPro" id="IPR042188">
    <property type="entry name" value="MmgE/PrpD_sf_2"/>
</dbReference>
<dbReference type="Proteomes" id="UP001258994">
    <property type="component" value="Chromosome"/>
</dbReference>
<dbReference type="Gene3D" id="3.30.1330.120">
    <property type="entry name" value="2-methylcitrate dehydratase PrpD"/>
    <property type="match status" value="1"/>
</dbReference>
<reference evidence="5" key="1">
    <citation type="submission" date="2023-09" db="EMBL/GenBank/DDBJ databases">
        <authorList>
            <person name="Li S."/>
            <person name="Li X."/>
            <person name="Zhang C."/>
            <person name="Zhao Z."/>
        </authorList>
    </citation>
    <scope>NUCLEOTIDE SEQUENCE [LARGE SCALE GENOMIC DNA]</scope>
    <source>
        <strain evidence="5">SQ149</strain>
    </source>
</reference>
<dbReference type="PANTHER" id="PTHR16943:SF8">
    <property type="entry name" value="2-METHYLCITRATE DEHYDRATASE"/>
    <property type="match status" value="1"/>
</dbReference>
<name>A0ABY9TUX5_9GAMM</name>
<feature type="domain" description="MmgE/PrpD C-terminal" evidence="3">
    <location>
        <begin position="262"/>
        <end position="425"/>
    </location>
</feature>
<accession>A0ABY9TUX5</accession>
<dbReference type="PANTHER" id="PTHR16943">
    <property type="entry name" value="2-METHYLCITRATE DEHYDRATASE-RELATED"/>
    <property type="match status" value="1"/>
</dbReference>
<dbReference type="InterPro" id="IPR036148">
    <property type="entry name" value="MmgE/PrpD_sf"/>
</dbReference>
<sequence>MTQQSASHQLLKMLQRPVTSIDRARAKLHLFDWFGCAIYATKTAAGAVFNEYLKLNATGNVTCLNGQSRDLATAAFYNGALGNIMEMDDVHRTSILHPGPVVIPAALAVAESVNATMDDLLDAIINGYEAVIRLGQSVGLSHYQYYHNTSTCGVLGAAVASCHLLKLNQQQTLSAIGNALSTTGGLWQMRHEEVFTKQWHNAQACRSGVMAAQLASCGLTGPVSIIDGEQGLLNATSFDANPAAISAPHKTWLIHDCSFKPWPACRHAHPAMDALKELLKQHPVDFTQIEKIQVFTYSDAIKFCDRPTPATDLQAKFSIQHALAAWLVLGEPKLEHYQKHNYAENEGANHDLICLRNNIQVQENPQISKSYPDEFGAKITITLSTGQQLSTQIKDTLGDPNKPMSDLQISNKANYLMQQAGIQPSRQQQLNKLLTEPNMTLTAFITAINEAFHD</sequence>
<dbReference type="InterPro" id="IPR042183">
    <property type="entry name" value="MmgE/PrpD_sf_1"/>
</dbReference>
<protein>
    <submittedName>
        <fullName evidence="4">MmgE/PrpD family protein</fullName>
    </submittedName>
</protein>
<gene>
    <name evidence="4" type="ORF">RGQ13_18735</name>
</gene>
<evidence type="ECO:0000259" key="3">
    <source>
        <dbReference type="Pfam" id="PF19305"/>
    </source>
</evidence>
<dbReference type="SUPFAM" id="SSF103378">
    <property type="entry name" value="2-methylcitrate dehydratase PrpD"/>
    <property type="match status" value="1"/>
</dbReference>
<feature type="domain" description="MmgE/PrpD N-terminal" evidence="2">
    <location>
        <begin position="23"/>
        <end position="240"/>
    </location>
</feature>